<comment type="caution">
    <text evidence="4">The sequence shown here is derived from an EMBL/GenBank/DDBJ whole genome shotgun (WGS) entry which is preliminary data.</text>
</comment>
<dbReference type="Proteomes" id="UP001238601">
    <property type="component" value="Unassembled WGS sequence"/>
</dbReference>
<accession>A0ABU0NAM4</accession>
<reference evidence="4 5" key="1">
    <citation type="submission" date="2023-07" db="EMBL/GenBank/DDBJ databases">
        <title>Genomic Encyclopedia of Type Strains, Phase IV (KMG-IV): sequencing the most valuable type-strain genomes for metagenomic binning, comparative biology and taxonomic classification.</title>
        <authorList>
            <person name="Goeker M."/>
        </authorList>
    </citation>
    <scope>NUCLEOTIDE SEQUENCE [LARGE SCALE GENOMIC DNA]</scope>
    <source>
        <strain evidence="4 5">DSM 14432</strain>
    </source>
</reference>
<keyword evidence="4" id="KW-0456">Lyase</keyword>
<sequence length="239" mass="26724">MMPRRPSLTVLAPLACLLVPGAPLAAQHYQCSVPRSASVPRVTPDAPPRPMPVTGYTLALSWSPEFCKPRRGQPRHARQCSGQAGLFGLVVHGLWPESGRSWPQWCPSRRQLQARDLAANMCLSPSAALLARQWAKHGSCMARKPATYFRVTRILWDGLRLPDYDRVSREDGLTAGTIRTRFVDANRGWPREAVGVKLNARGWLEELRLCYDKRFMPARCDRTRFGAGDAAPAKIWRGL</sequence>
<dbReference type="PROSITE" id="PS00530">
    <property type="entry name" value="RNASE_T2_1"/>
    <property type="match status" value="1"/>
</dbReference>
<dbReference type="InterPro" id="IPR036430">
    <property type="entry name" value="RNase_T2-like_sf"/>
</dbReference>
<dbReference type="Pfam" id="PF00445">
    <property type="entry name" value="Ribonuclease_T2"/>
    <property type="match status" value="1"/>
</dbReference>
<protein>
    <submittedName>
        <fullName evidence="4">Ribonuclease T2</fullName>
        <ecNumber evidence="4">4.6.1.19</ecNumber>
    </submittedName>
</protein>
<evidence type="ECO:0000256" key="1">
    <source>
        <dbReference type="ARBA" id="ARBA00007469"/>
    </source>
</evidence>
<gene>
    <name evidence="4" type="ORF">QOZ97_002001</name>
</gene>
<dbReference type="EC" id="4.6.1.19" evidence="4"/>
<dbReference type="InterPro" id="IPR001568">
    <property type="entry name" value="RNase_T2-like"/>
</dbReference>
<dbReference type="SUPFAM" id="SSF55895">
    <property type="entry name" value="Ribonuclease Rh-like"/>
    <property type="match status" value="1"/>
</dbReference>
<dbReference type="PANTHER" id="PTHR11240:SF22">
    <property type="entry name" value="RIBONUCLEASE T2"/>
    <property type="match status" value="1"/>
</dbReference>
<comment type="similarity">
    <text evidence="1 2">Belongs to the RNase T2 family.</text>
</comment>
<feature type="signal peptide" evidence="3">
    <location>
        <begin position="1"/>
        <end position="25"/>
    </location>
</feature>
<proteinExistence type="inferred from homology"/>
<keyword evidence="5" id="KW-1185">Reference proteome</keyword>
<dbReference type="GO" id="GO:0033897">
    <property type="term" value="F:ribonuclease T2 activity"/>
    <property type="evidence" value="ECO:0007669"/>
    <property type="project" value="UniProtKB-EC"/>
</dbReference>
<dbReference type="InterPro" id="IPR018188">
    <property type="entry name" value="RNase_T2_His_AS_1"/>
</dbReference>
<evidence type="ECO:0000313" key="4">
    <source>
        <dbReference type="EMBL" id="MDQ0566468.1"/>
    </source>
</evidence>
<dbReference type="Gene3D" id="3.90.730.10">
    <property type="entry name" value="Ribonuclease T2-like"/>
    <property type="match status" value="1"/>
</dbReference>
<evidence type="ECO:0000313" key="5">
    <source>
        <dbReference type="Proteomes" id="UP001238601"/>
    </source>
</evidence>
<evidence type="ECO:0000256" key="3">
    <source>
        <dbReference type="SAM" id="SignalP"/>
    </source>
</evidence>
<feature type="chain" id="PRO_5047335927" evidence="3">
    <location>
        <begin position="26"/>
        <end position="239"/>
    </location>
</feature>
<dbReference type="PANTHER" id="PTHR11240">
    <property type="entry name" value="RIBONUCLEASE T2"/>
    <property type="match status" value="1"/>
</dbReference>
<dbReference type="EMBL" id="JAUSWK010000002">
    <property type="protein sequence ID" value="MDQ0566468.1"/>
    <property type="molecule type" value="Genomic_DNA"/>
</dbReference>
<name>A0ABU0NAM4_9SPHN</name>
<evidence type="ECO:0000256" key="2">
    <source>
        <dbReference type="RuleBase" id="RU004328"/>
    </source>
</evidence>
<organism evidence="4 5">
    <name type="scientific">Qipengyuania citrea</name>
    <dbReference type="NCBI Taxonomy" id="225971"/>
    <lineage>
        <taxon>Bacteria</taxon>
        <taxon>Pseudomonadati</taxon>
        <taxon>Pseudomonadota</taxon>
        <taxon>Alphaproteobacteria</taxon>
        <taxon>Sphingomonadales</taxon>
        <taxon>Erythrobacteraceae</taxon>
        <taxon>Qipengyuania</taxon>
    </lineage>
</organism>
<keyword evidence="3" id="KW-0732">Signal</keyword>